<dbReference type="FunFam" id="3.30.460.80:FF:000002">
    <property type="entry name" value="NADH dehydrogenase iron-sulfur protein 3, mitochondrial"/>
    <property type="match status" value="1"/>
</dbReference>
<dbReference type="InterPro" id="IPR037232">
    <property type="entry name" value="NADH_quin_OxRdtase_su_C/D-like"/>
</dbReference>
<evidence type="ECO:0000256" key="7">
    <source>
        <dbReference type="ARBA" id="ARBA00049551"/>
    </source>
</evidence>
<dbReference type="AlphaFoldDB" id="A0AAD5XRB3"/>
<evidence type="ECO:0000256" key="8">
    <source>
        <dbReference type="RuleBase" id="RU003456"/>
    </source>
</evidence>
<protein>
    <recommendedName>
        <fullName evidence="10">NADH:ubiquinone oxidoreductase 30kDa subunit domain-containing protein</fullName>
    </recommendedName>
</protein>
<evidence type="ECO:0000256" key="3">
    <source>
        <dbReference type="ARBA" id="ARBA00022448"/>
    </source>
</evidence>
<evidence type="ECO:0000313" key="11">
    <source>
        <dbReference type="EMBL" id="KAJ3179860.1"/>
    </source>
</evidence>
<keyword evidence="4 8" id="KW-1278">Translocase</keyword>
<evidence type="ECO:0000256" key="1">
    <source>
        <dbReference type="ARBA" id="ARBA00004173"/>
    </source>
</evidence>
<dbReference type="Gene3D" id="3.30.460.80">
    <property type="entry name" value="NADH:ubiquinone oxidoreductase, 30kDa subunit"/>
    <property type="match status" value="1"/>
</dbReference>
<dbReference type="InterPro" id="IPR001268">
    <property type="entry name" value="NADH_UbQ_OxRdtase_30kDa_su"/>
</dbReference>
<dbReference type="Pfam" id="PF00329">
    <property type="entry name" value="Complex1_30kDa"/>
    <property type="match status" value="1"/>
</dbReference>
<dbReference type="Proteomes" id="UP001212152">
    <property type="component" value="Unassembled WGS sequence"/>
</dbReference>
<dbReference type="GO" id="GO:0005739">
    <property type="term" value="C:mitochondrion"/>
    <property type="evidence" value="ECO:0007669"/>
    <property type="project" value="UniProtKB-SubCell"/>
</dbReference>
<dbReference type="NCBIfam" id="NF004733">
    <property type="entry name" value="PRK06074.1-5"/>
    <property type="match status" value="1"/>
</dbReference>
<dbReference type="SUPFAM" id="SSF143243">
    <property type="entry name" value="Nqo5-like"/>
    <property type="match status" value="1"/>
</dbReference>
<dbReference type="EMBL" id="JADGJQ010000019">
    <property type="protein sequence ID" value="KAJ3179860.1"/>
    <property type="molecule type" value="Genomic_DNA"/>
</dbReference>
<keyword evidence="3 8" id="KW-0813">Transport</keyword>
<proteinExistence type="inferred from homology"/>
<dbReference type="InterPro" id="IPR010218">
    <property type="entry name" value="NADH_DH_suC"/>
</dbReference>
<gene>
    <name evidence="11" type="ORF">HDU87_002428</name>
</gene>
<reference evidence="11" key="1">
    <citation type="submission" date="2020-05" db="EMBL/GenBank/DDBJ databases">
        <title>Phylogenomic resolution of chytrid fungi.</title>
        <authorList>
            <person name="Stajich J.E."/>
            <person name="Amses K."/>
            <person name="Simmons R."/>
            <person name="Seto K."/>
            <person name="Myers J."/>
            <person name="Bonds A."/>
            <person name="Quandt C.A."/>
            <person name="Barry K."/>
            <person name="Liu P."/>
            <person name="Grigoriev I."/>
            <person name="Longcore J.E."/>
            <person name="James T.Y."/>
        </authorList>
    </citation>
    <scope>NUCLEOTIDE SEQUENCE</scope>
    <source>
        <strain evidence="11">JEL0379</strain>
    </source>
</reference>
<dbReference type="GO" id="GO:0008137">
    <property type="term" value="F:NADH dehydrogenase (ubiquinone) activity"/>
    <property type="evidence" value="ECO:0007669"/>
    <property type="project" value="UniProtKB-EC"/>
</dbReference>
<evidence type="ECO:0000256" key="6">
    <source>
        <dbReference type="ARBA" id="ARBA00023075"/>
    </source>
</evidence>
<evidence type="ECO:0000256" key="4">
    <source>
        <dbReference type="ARBA" id="ARBA00022967"/>
    </source>
</evidence>
<keyword evidence="6" id="KW-0830">Ubiquinone</keyword>
<dbReference type="GO" id="GO:0016020">
    <property type="term" value="C:membrane"/>
    <property type="evidence" value="ECO:0007669"/>
    <property type="project" value="UniProtKB-ARBA"/>
</dbReference>
<evidence type="ECO:0000259" key="10">
    <source>
        <dbReference type="Pfam" id="PF00329"/>
    </source>
</evidence>
<feature type="domain" description="NADH:ubiquinone oxidoreductase 30kDa subunit" evidence="10">
    <location>
        <begin position="99"/>
        <end position="220"/>
    </location>
</feature>
<dbReference type="GO" id="GO:0016651">
    <property type="term" value="F:oxidoreductase activity, acting on NAD(P)H"/>
    <property type="evidence" value="ECO:0007669"/>
    <property type="project" value="InterPro"/>
</dbReference>
<evidence type="ECO:0000256" key="2">
    <source>
        <dbReference type="ARBA" id="ARBA00007569"/>
    </source>
</evidence>
<keyword evidence="12" id="KW-1185">Reference proteome</keyword>
<name>A0AAD5XRB3_9FUNG</name>
<dbReference type="PANTHER" id="PTHR10884">
    <property type="entry name" value="NADH DEHYDROGENASE UBIQUINONE IRON-SULFUR PROTEIN 3"/>
    <property type="match status" value="1"/>
</dbReference>
<organism evidence="11 12">
    <name type="scientific">Geranomyces variabilis</name>
    <dbReference type="NCBI Taxonomy" id="109894"/>
    <lineage>
        <taxon>Eukaryota</taxon>
        <taxon>Fungi</taxon>
        <taxon>Fungi incertae sedis</taxon>
        <taxon>Chytridiomycota</taxon>
        <taxon>Chytridiomycota incertae sedis</taxon>
        <taxon>Chytridiomycetes</taxon>
        <taxon>Spizellomycetales</taxon>
        <taxon>Powellomycetaceae</taxon>
        <taxon>Geranomyces</taxon>
    </lineage>
</organism>
<comment type="similarity">
    <text evidence="2 8">Belongs to the complex I 30 kDa subunit family.</text>
</comment>
<comment type="caution">
    <text evidence="11">The sequence shown here is derived from an EMBL/GenBank/DDBJ whole genome shotgun (WGS) entry which is preliminary data.</text>
</comment>
<feature type="region of interest" description="Disordered" evidence="9">
    <location>
        <begin position="248"/>
        <end position="284"/>
    </location>
</feature>
<dbReference type="InterPro" id="IPR020396">
    <property type="entry name" value="NADH_UbQ_OxRdtase_CS"/>
</dbReference>
<evidence type="ECO:0000313" key="12">
    <source>
        <dbReference type="Proteomes" id="UP001212152"/>
    </source>
</evidence>
<dbReference type="PANTHER" id="PTHR10884:SF14">
    <property type="entry name" value="NADH DEHYDROGENASE [UBIQUINONE] IRON-SULFUR PROTEIN 3, MITOCHONDRIAL"/>
    <property type="match status" value="1"/>
</dbReference>
<evidence type="ECO:0000256" key="5">
    <source>
        <dbReference type="ARBA" id="ARBA00023027"/>
    </source>
</evidence>
<comment type="subcellular location">
    <subcellularLocation>
        <location evidence="1">Mitochondrion</location>
    </subcellularLocation>
</comment>
<dbReference type="PROSITE" id="PS00542">
    <property type="entry name" value="COMPLEX1_30K"/>
    <property type="match status" value="1"/>
</dbReference>
<evidence type="ECO:0000256" key="9">
    <source>
        <dbReference type="SAM" id="MobiDB-lite"/>
    </source>
</evidence>
<dbReference type="HAMAP" id="MF_01357">
    <property type="entry name" value="NDH1_NuoC"/>
    <property type="match status" value="1"/>
</dbReference>
<comment type="catalytic activity">
    <reaction evidence="7">
        <text>a ubiquinone + NADH + 5 H(+)(in) = a ubiquinol + NAD(+) + 4 H(+)(out)</text>
        <dbReference type="Rhea" id="RHEA:29091"/>
        <dbReference type="Rhea" id="RHEA-COMP:9565"/>
        <dbReference type="Rhea" id="RHEA-COMP:9566"/>
        <dbReference type="ChEBI" id="CHEBI:15378"/>
        <dbReference type="ChEBI" id="CHEBI:16389"/>
        <dbReference type="ChEBI" id="CHEBI:17976"/>
        <dbReference type="ChEBI" id="CHEBI:57540"/>
        <dbReference type="ChEBI" id="CHEBI:57945"/>
        <dbReference type="EC" id="7.1.1.2"/>
    </reaction>
</comment>
<dbReference type="NCBIfam" id="TIGR01961">
    <property type="entry name" value="NuoC_fam"/>
    <property type="match status" value="1"/>
</dbReference>
<keyword evidence="5 8" id="KW-0520">NAD</keyword>
<accession>A0AAD5XRB3</accession>
<sequence length="284" mass="31532">MSTPLAFTVRAARLRAPVLLASPSPSAWAAVSASSLLIRSTSAPIASFHASARAALAADAPKPDPTPKNNDLHEYGRFIASCLPKYIQQFSIYKDELTLYVAPTALIPTMLFLRDHSACQFKQIADIAGVDYPTRANRFEIVYNMLSLRYNARIRVKTYATEVSPVPSVTPLFAGANWFEREAYDMYGIYFVNHPDLRRILTDYGFEGHPMRKDFPLTGYVEVRYDDEKKRVVAEPIEMAQHLRAFEYQSPWEQTGPGTPQDKPLIAPPTAATSGGKAAEGGKK</sequence>